<dbReference type="Gene3D" id="3.40.710.10">
    <property type="entry name" value="DD-peptidase/beta-lactamase superfamily"/>
    <property type="match status" value="1"/>
</dbReference>
<dbReference type="GO" id="GO:0016787">
    <property type="term" value="F:hydrolase activity"/>
    <property type="evidence" value="ECO:0007669"/>
    <property type="project" value="UniProtKB-KW"/>
</dbReference>
<reference evidence="3 4" key="1">
    <citation type="submission" date="2024-03" db="EMBL/GenBank/DDBJ databases">
        <title>Actinomycetospora sp. OC33-EN08, a novel actinomycete isolated from wild orchid (Aerides multiflora).</title>
        <authorList>
            <person name="Suriyachadkun C."/>
        </authorList>
    </citation>
    <scope>NUCLEOTIDE SEQUENCE [LARGE SCALE GENOMIC DNA]</scope>
    <source>
        <strain evidence="3 4">OC33-EN08</strain>
    </source>
</reference>
<dbReference type="PANTHER" id="PTHR46825:SF7">
    <property type="entry name" value="D-ALANYL-D-ALANINE CARBOXYPEPTIDASE"/>
    <property type="match status" value="1"/>
</dbReference>
<feature type="chain" id="PRO_5047103050" evidence="1">
    <location>
        <begin position="21"/>
        <end position="400"/>
    </location>
</feature>
<keyword evidence="1" id="KW-0732">Signal</keyword>
<evidence type="ECO:0000256" key="1">
    <source>
        <dbReference type="SAM" id="SignalP"/>
    </source>
</evidence>
<name>A0ABU8MUW5_9PSEU</name>
<keyword evidence="3" id="KW-0378">Hydrolase</keyword>
<evidence type="ECO:0000259" key="2">
    <source>
        <dbReference type="Pfam" id="PF00144"/>
    </source>
</evidence>
<evidence type="ECO:0000313" key="4">
    <source>
        <dbReference type="Proteomes" id="UP001385809"/>
    </source>
</evidence>
<dbReference type="Proteomes" id="UP001385809">
    <property type="component" value="Unassembled WGS sequence"/>
</dbReference>
<dbReference type="InterPro" id="IPR012338">
    <property type="entry name" value="Beta-lactam/transpept-like"/>
</dbReference>
<evidence type="ECO:0000313" key="3">
    <source>
        <dbReference type="EMBL" id="MEJ2871061.1"/>
    </source>
</evidence>
<dbReference type="Pfam" id="PF00144">
    <property type="entry name" value="Beta-lactamase"/>
    <property type="match status" value="1"/>
</dbReference>
<protein>
    <submittedName>
        <fullName evidence="3">Serine hydrolase domain-containing protein</fullName>
        <ecNumber evidence="3">3.1.1.103</ecNumber>
    </submittedName>
</protein>
<feature type="domain" description="Beta-lactamase-related" evidence="2">
    <location>
        <begin position="46"/>
        <end position="373"/>
    </location>
</feature>
<dbReference type="EMBL" id="JBBEGN010000018">
    <property type="protein sequence ID" value="MEJ2871061.1"/>
    <property type="molecule type" value="Genomic_DNA"/>
</dbReference>
<keyword evidence="4" id="KW-1185">Reference proteome</keyword>
<dbReference type="PANTHER" id="PTHR46825">
    <property type="entry name" value="D-ALANYL-D-ALANINE-CARBOXYPEPTIDASE/ENDOPEPTIDASE AMPH"/>
    <property type="match status" value="1"/>
</dbReference>
<comment type="caution">
    <text evidence="3">The sequence shown here is derived from an EMBL/GenBank/DDBJ whole genome shotgun (WGS) entry which is preliminary data.</text>
</comment>
<dbReference type="SUPFAM" id="SSF56601">
    <property type="entry name" value="beta-lactamase/transpeptidase-like"/>
    <property type="match status" value="1"/>
</dbReference>
<dbReference type="EC" id="3.1.1.103" evidence="3"/>
<proteinExistence type="predicted"/>
<organism evidence="3 4">
    <name type="scientific">Actinomycetospora aurantiaca</name>
    <dbReference type="NCBI Taxonomy" id="3129233"/>
    <lineage>
        <taxon>Bacteria</taxon>
        <taxon>Bacillati</taxon>
        <taxon>Actinomycetota</taxon>
        <taxon>Actinomycetes</taxon>
        <taxon>Pseudonocardiales</taxon>
        <taxon>Pseudonocardiaceae</taxon>
        <taxon>Actinomycetospora</taxon>
    </lineage>
</organism>
<dbReference type="PROSITE" id="PS51257">
    <property type="entry name" value="PROKAR_LIPOPROTEIN"/>
    <property type="match status" value="1"/>
</dbReference>
<dbReference type="InterPro" id="IPR001466">
    <property type="entry name" value="Beta-lactam-related"/>
</dbReference>
<accession>A0ABU8MUW5</accession>
<feature type="signal peptide" evidence="1">
    <location>
        <begin position="1"/>
        <end position="20"/>
    </location>
</feature>
<gene>
    <name evidence="3" type="ORF">WCD74_25075</name>
</gene>
<dbReference type="RefSeq" id="WP_337697630.1">
    <property type="nucleotide sequence ID" value="NZ_JBBEGN010000018.1"/>
</dbReference>
<sequence length="400" mass="41514">MSARLAVALASIALSVTACGTPATPAAGARPPGPPPAYAAALEPQITDLMRQLQIPGALVHVDVPGQGTWQAALGSATVPAGRPMQLDDHMRIGSVTKTITADVVLQLAGQGRLALEDPVSKFLPATPNGGAMTVRQLLDMTAGVFNFTEDDYFNRALDATPQRAWTAAETIDIAMAHPPYFPPGTGFHYSNSNYEMLGVIAEQVGGKPLPQLFAELVAGPLGMSRTSLPAWDDPAIPQPHPQGYMFGNNEIGNAAYNAAIAGDKANAQIAVAPGTRPNDVTLLPVNGQASGGAISTLGDMAIWARALGTGQLLTPGLQAERTRYGAESGYGLGLQRTPTGLVGHDGAVPGFQSSVYYEPTTGATIVVLTNLLLAPNTYFVEALPAERIVALVALAVIRP</sequence>
<dbReference type="InterPro" id="IPR050491">
    <property type="entry name" value="AmpC-like"/>
</dbReference>